<name>A0A174M943_BACUN</name>
<evidence type="ECO:0000313" key="1">
    <source>
        <dbReference type="EMBL" id="CUP30555.1"/>
    </source>
</evidence>
<dbReference type="AlphaFoldDB" id="A0A174M943"/>
<gene>
    <name evidence="1" type="ORF">ERS852554_00295</name>
</gene>
<dbReference type="Proteomes" id="UP000095788">
    <property type="component" value="Unassembled WGS sequence"/>
</dbReference>
<dbReference type="Pfam" id="PF14284">
    <property type="entry name" value="PcfJ"/>
    <property type="match status" value="1"/>
</dbReference>
<dbReference type="RefSeq" id="WP_057281115.1">
    <property type="nucleotide sequence ID" value="NZ_CZBF01000001.1"/>
</dbReference>
<protein>
    <submittedName>
        <fullName evidence="1">Phage-like protein</fullName>
    </submittedName>
</protein>
<dbReference type="EMBL" id="CZBF01000001">
    <property type="protein sequence ID" value="CUP30555.1"/>
    <property type="molecule type" value="Genomic_DNA"/>
</dbReference>
<reference evidence="1 2" key="1">
    <citation type="submission" date="2015-09" db="EMBL/GenBank/DDBJ databases">
        <authorList>
            <consortium name="Pathogen Informatics"/>
        </authorList>
    </citation>
    <scope>NUCLEOTIDE SEQUENCE [LARGE SCALE GENOMIC DNA]</scope>
    <source>
        <strain evidence="1 2">2789STDY5834942</strain>
    </source>
</reference>
<organism evidence="1 2">
    <name type="scientific">Bacteroides uniformis</name>
    <dbReference type="NCBI Taxonomy" id="820"/>
    <lineage>
        <taxon>Bacteria</taxon>
        <taxon>Pseudomonadati</taxon>
        <taxon>Bacteroidota</taxon>
        <taxon>Bacteroidia</taxon>
        <taxon>Bacteroidales</taxon>
        <taxon>Bacteroidaceae</taxon>
        <taxon>Bacteroides</taxon>
    </lineage>
</organism>
<sequence>MKPRTKLQFRVVGLSSQLPDIESMMTEWANNDCLNHIGYATKSRVVCMECGERFSTELVNRKRAVCPHCGASLKIEWSRKRTNQQFIRIGKADICEEFQVIRCFELYAYYREGREPHYFIREVLQHWIKDDGKREVMALARNTGCSGWCGNLEIRNKTVGSYYSIGDNDVYCDKYHPDSVFKPQYTRMGIDYRLHGLSFLDAINAIPVNPKLETLLKAKRYDLLSHWYSLRYKVSSYWPSIKICLRNKYKIKDASMWFDYLDLLKRYHKDLHNAYYVCPTNLKRAHDLYVAKKKRDDEKARKARDMQRLLELKKYAEDYIKEKSKFFDLKLSDGKIVVIPLKSLEEFKKEGEIMHHCVFSNEYFKKKDSLILSARIGKKHIETVEVNLKTFSIVQSRGVCNRNTEYHDSIVKLVNNNMNLIQKCLKKVA</sequence>
<evidence type="ECO:0000313" key="2">
    <source>
        <dbReference type="Proteomes" id="UP000095788"/>
    </source>
</evidence>
<proteinExistence type="predicted"/>
<dbReference type="InterPro" id="IPR025586">
    <property type="entry name" value="PcfJ"/>
</dbReference>
<accession>A0A174M943</accession>